<dbReference type="AlphaFoldDB" id="V2WTI6"/>
<name>V2WTI6_MONRO</name>
<dbReference type="KEGG" id="mrr:Moror_7803"/>
<dbReference type="EMBL" id="AWSO01000470">
    <property type="protein sequence ID" value="ESK90133.1"/>
    <property type="molecule type" value="Genomic_DNA"/>
</dbReference>
<accession>V2WTI6</accession>
<gene>
    <name evidence="1" type="ORF">Moror_7803</name>
</gene>
<sequence length="89" mass="9770">MSSPDGTSCFGIQIWLRYGDEASKLTFQGIEQTGNGTAVESCIEQVTLTKLIIGLVFGRSRKDDPSYRYLTPAKVVYLRPVSRTLGHGS</sequence>
<dbReference type="Proteomes" id="UP000017559">
    <property type="component" value="Unassembled WGS sequence"/>
</dbReference>
<comment type="caution">
    <text evidence="1">The sequence shown here is derived from an EMBL/GenBank/DDBJ whole genome shotgun (WGS) entry which is preliminary data.</text>
</comment>
<protein>
    <submittedName>
        <fullName evidence="1">Uncharacterized protein</fullName>
    </submittedName>
</protein>
<proteinExistence type="predicted"/>
<evidence type="ECO:0000313" key="1">
    <source>
        <dbReference type="EMBL" id="ESK90133.1"/>
    </source>
</evidence>
<reference evidence="1 2" key="1">
    <citation type="journal article" date="2014" name="BMC Genomics">
        <title>Genome and secretome analysis of the hemibiotrophic fungal pathogen, Moniliophthora roreri, which causes frosty pod rot disease of cacao: mechanisms of the biotrophic and necrotrophic phases.</title>
        <authorList>
            <person name="Meinhardt L.W."/>
            <person name="Costa G.G.L."/>
            <person name="Thomazella D.P.T."/>
            <person name="Teixeira P.J.P.L."/>
            <person name="Carazzolle M.F."/>
            <person name="Schuster S.C."/>
            <person name="Carlson J.E."/>
            <person name="Guiltinan M.J."/>
            <person name="Mieczkowski P."/>
            <person name="Farmer A."/>
            <person name="Ramaraj T."/>
            <person name="Crozier J."/>
            <person name="Davis R.E."/>
            <person name="Shao J."/>
            <person name="Melnick R.L."/>
            <person name="Pereira G.A.G."/>
            <person name="Bailey B.A."/>
        </authorList>
    </citation>
    <scope>NUCLEOTIDE SEQUENCE [LARGE SCALE GENOMIC DNA]</scope>
    <source>
        <strain evidence="1 2">MCA 2997</strain>
    </source>
</reference>
<keyword evidence="2" id="KW-1185">Reference proteome</keyword>
<dbReference type="HOGENOM" id="CLU_2455253_0_0_1"/>
<evidence type="ECO:0000313" key="2">
    <source>
        <dbReference type="Proteomes" id="UP000017559"/>
    </source>
</evidence>
<organism evidence="1 2">
    <name type="scientific">Moniliophthora roreri (strain MCA 2997)</name>
    <name type="common">Cocoa frosty pod rot fungus</name>
    <name type="synonym">Crinipellis roreri</name>
    <dbReference type="NCBI Taxonomy" id="1381753"/>
    <lineage>
        <taxon>Eukaryota</taxon>
        <taxon>Fungi</taxon>
        <taxon>Dikarya</taxon>
        <taxon>Basidiomycota</taxon>
        <taxon>Agaricomycotina</taxon>
        <taxon>Agaricomycetes</taxon>
        <taxon>Agaricomycetidae</taxon>
        <taxon>Agaricales</taxon>
        <taxon>Marasmiineae</taxon>
        <taxon>Marasmiaceae</taxon>
        <taxon>Moniliophthora</taxon>
    </lineage>
</organism>